<comment type="caution">
    <text evidence="1">The sequence shown here is derived from an EMBL/GenBank/DDBJ whole genome shotgun (WGS) entry which is preliminary data.</text>
</comment>
<dbReference type="RefSeq" id="WP_209770527.1">
    <property type="nucleotide sequence ID" value="NZ_JAGINP010000025.1"/>
</dbReference>
<evidence type="ECO:0000313" key="2">
    <source>
        <dbReference type="Proteomes" id="UP000781958"/>
    </source>
</evidence>
<accession>A0ABS4SUX6</accession>
<dbReference type="Pfam" id="PF13189">
    <property type="entry name" value="Cytidylate_kin2"/>
    <property type="match status" value="1"/>
</dbReference>
<organism evidence="1 2">
    <name type="scientific">Azospirillum rugosum</name>
    <dbReference type="NCBI Taxonomy" id="416170"/>
    <lineage>
        <taxon>Bacteria</taxon>
        <taxon>Pseudomonadati</taxon>
        <taxon>Pseudomonadota</taxon>
        <taxon>Alphaproteobacteria</taxon>
        <taxon>Rhodospirillales</taxon>
        <taxon>Azospirillaceae</taxon>
        <taxon>Azospirillum</taxon>
    </lineage>
</organism>
<protein>
    <recommendedName>
        <fullName evidence="3">Cytidylate kinase</fullName>
    </recommendedName>
</protein>
<proteinExistence type="predicted"/>
<evidence type="ECO:0000313" key="1">
    <source>
        <dbReference type="EMBL" id="MBP2295883.1"/>
    </source>
</evidence>
<dbReference type="Gene3D" id="3.40.50.300">
    <property type="entry name" value="P-loop containing nucleotide triphosphate hydrolases"/>
    <property type="match status" value="1"/>
</dbReference>
<keyword evidence="2" id="KW-1185">Reference proteome</keyword>
<name>A0ABS4SUX6_9PROT</name>
<gene>
    <name evidence="1" type="ORF">J2851_005697</name>
</gene>
<dbReference type="InterPro" id="IPR027417">
    <property type="entry name" value="P-loop_NTPase"/>
</dbReference>
<reference evidence="1 2" key="1">
    <citation type="submission" date="2021-03" db="EMBL/GenBank/DDBJ databases">
        <title>Genomic Encyclopedia of Type Strains, Phase III (KMG-III): the genomes of soil and plant-associated and newly described type strains.</title>
        <authorList>
            <person name="Whitman W."/>
        </authorList>
    </citation>
    <scope>NUCLEOTIDE SEQUENCE [LARGE SCALE GENOMIC DNA]</scope>
    <source>
        <strain evidence="1 2">IMMIB AFH-6</strain>
    </source>
</reference>
<evidence type="ECO:0008006" key="3">
    <source>
        <dbReference type="Google" id="ProtNLM"/>
    </source>
</evidence>
<dbReference type="Proteomes" id="UP000781958">
    <property type="component" value="Unassembled WGS sequence"/>
</dbReference>
<dbReference type="EMBL" id="JAGINP010000025">
    <property type="protein sequence ID" value="MBP2295883.1"/>
    <property type="molecule type" value="Genomic_DNA"/>
</dbReference>
<sequence length="227" mass="24920">MARDEFQALLTYVQTDQLHPHRPHSGALEKPPPVVTIARDHGAGGDVIAPKVAAALEVPCFDKEILDAVVAAAKSDPALMRQLDEKLPERAGMFLYASLMGLHDPLSEYQQLLTRVVNGIAFRGGVIVGRGAHLLLRGARCFRVRIVGSDEVCARRLAGGDADKVEAMLAELRKVNTTRAKFFKETFKVTNNDPLQYDLIVNTDHFVSLDAVADLIVQGYRAHGEQR</sequence>